<evidence type="ECO:0000313" key="1">
    <source>
        <dbReference type="EMBL" id="RIB30374.1"/>
    </source>
</evidence>
<proteinExistence type="predicted"/>
<accession>A0A397W6Q9</accession>
<dbReference type="AlphaFoldDB" id="A0A397W6Q9"/>
<dbReference type="Proteomes" id="UP000266673">
    <property type="component" value="Unassembled WGS sequence"/>
</dbReference>
<sequence length="178" mass="20020">MFWDDNNSLQQKDWINVEDTFVVAYNLSVHRAYGRTPHEIIGTAEATVEAMAEAMAETEAKSETEAMAETETIAETETMVETNAEATAEEMAKKMAKAKNNDIINTAFEQHILQISKIQQSVNDALGKYRKKMCQYGSVHRKKSPNNTIDPGTEVVIAPDHDMNPQTRKQKLQPVFSQ</sequence>
<comment type="caution">
    <text evidence="1">The sequence shown here is derived from an EMBL/GenBank/DDBJ whole genome shotgun (WGS) entry which is preliminary data.</text>
</comment>
<organism evidence="1 2">
    <name type="scientific">Gigaspora rosea</name>
    <dbReference type="NCBI Taxonomy" id="44941"/>
    <lineage>
        <taxon>Eukaryota</taxon>
        <taxon>Fungi</taxon>
        <taxon>Fungi incertae sedis</taxon>
        <taxon>Mucoromycota</taxon>
        <taxon>Glomeromycotina</taxon>
        <taxon>Glomeromycetes</taxon>
        <taxon>Diversisporales</taxon>
        <taxon>Gigasporaceae</taxon>
        <taxon>Gigaspora</taxon>
    </lineage>
</organism>
<keyword evidence="2" id="KW-1185">Reference proteome</keyword>
<dbReference type="EMBL" id="QKWP01000014">
    <property type="protein sequence ID" value="RIB30374.1"/>
    <property type="molecule type" value="Genomic_DNA"/>
</dbReference>
<evidence type="ECO:0000313" key="2">
    <source>
        <dbReference type="Proteomes" id="UP000266673"/>
    </source>
</evidence>
<dbReference type="OrthoDB" id="2421351at2759"/>
<protein>
    <submittedName>
        <fullName evidence="1">Uncharacterized protein</fullName>
    </submittedName>
</protein>
<name>A0A397W6Q9_9GLOM</name>
<gene>
    <name evidence="1" type="ORF">C2G38_2238310</name>
</gene>
<reference evidence="1 2" key="1">
    <citation type="submission" date="2018-06" db="EMBL/GenBank/DDBJ databases">
        <title>Comparative genomics reveals the genomic features of Rhizophagus irregularis, R. cerebriforme, R. diaphanum and Gigaspora rosea, and their symbiotic lifestyle signature.</title>
        <authorList>
            <person name="Morin E."/>
            <person name="San Clemente H."/>
            <person name="Chen E.C.H."/>
            <person name="De La Providencia I."/>
            <person name="Hainaut M."/>
            <person name="Kuo A."/>
            <person name="Kohler A."/>
            <person name="Murat C."/>
            <person name="Tang N."/>
            <person name="Roy S."/>
            <person name="Loubradou J."/>
            <person name="Henrissat B."/>
            <person name="Grigoriev I.V."/>
            <person name="Corradi N."/>
            <person name="Roux C."/>
            <person name="Martin F.M."/>
        </authorList>
    </citation>
    <scope>NUCLEOTIDE SEQUENCE [LARGE SCALE GENOMIC DNA]</scope>
    <source>
        <strain evidence="1 2">DAOM 194757</strain>
    </source>
</reference>